<dbReference type="OrthoDB" id="680163at2"/>
<dbReference type="PANTHER" id="PTHR36507">
    <property type="entry name" value="BLL1555 PROTEIN"/>
    <property type="match status" value="1"/>
</dbReference>
<dbReference type="GO" id="GO:0005507">
    <property type="term" value="F:copper ion binding"/>
    <property type="evidence" value="ECO:0007669"/>
    <property type="project" value="InterPro"/>
</dbReference>
<dbReference type="Pfam" id="PF00127">
    <property type="entry name" value="Copper-bind"/>
    <property type="match status" value="1"/>
</dbReference>
<dbReference type="AlphaFoldDB" id="A0A430JDB1"/>
<gene>
    <name evidence="8" type="ORF">EJQ19_14410</name>
</gene>
<dbReference type="PROSITE" id="PS00196">
    <property type="entry name" value="COPPER_BLUE"/>
    <property type="match status" value="1"/>
</dbReference>
<dbReference type="RefSeq" id="WP_126141932.1">
    <property type="nucleotide sequence ID" value="NZ_RXHU01000040.1"/>
</dbReference>
<dbReference type="InterPro" id="IPR036582">
    <property type="entry name" value="Mao_N_sf"/>
</dbReference>
<dbReference type="InterPro" id="IPR008972">
    <property type="entry name" value="Cupredoxin"/>
</dbReference>
<keyword evidence="4" id="KW-0186">Copper</keyword>
<comment type="caution">
    <text evidence="8">The sequence shown here is derived from an EMBL/GenBank/DDBJ whole genome shotgun (WGS) entry which is preliminary data.</text>
</comment>
<dbReference type="InterPro" id="IPR012854">
    <property type="entry name" value="Cu_amine_oxidase-like_N"/>
</dbReference>
<keyword evidence="9" id="KW-1185">Reference proteome</keyword>
<dbReference type="SUPFAM" id="SSF55383">
    <property type="entry name" value="Copper amine oxidase, domain N"/>
    <property type="match status" value="1"/>
</dbReference>
<name>A0A430JDB1_9BACL</name>
<dbReference type="EMBL" id="RXHU01000040">
    <property type="protein sequence ID" value="RTE09052.1"/>
    <property type="molecule type" value="Genomic_DNA"/>
</dbReference>
<dbReference type="Pfam" id="PF07833">
    <property type="entry name" value="Cu_amine_oxidN1"/>
    <property type="match status" value="1"/>
</dbReference>
<dbReference type="InterPro" id="IPR052721">
    <property type="entry name" value="ET_Amicyanin"/>
</dbReference>
<dbReference type="Proteomes" id="UP000276128">
    <property type="component" value="Unassembled WGS sequence"/>
</dbReference>
<dbReference type="GO" id="GO:0009055">
    <property type="term" value="F:electron transfer activity"/>
    <property type="evidence" value="ECO:0007669"/>
    <property type="project" value="InterPro"/>
</dbReference>
<feature type="domain" description="Copper amine oxidase-like N-terminal" evidence="7">
    <location>
        <begin position="52"/>
        <end position="156"/>
    </location>
</feature>
<dbReference type="SUPFAM" id="SSF49503">
    <property type="entry name" value="Cupredoxins"/>
    <property type="match status" value="1"/>
</dbReference>
<accession>A0A430JDB1</accession>
<dbReference type="Gene3D" id="2.60.40.420">
    <property type="entry name" value="Cupredoxins - blue copper proteins"/>
    <property type="match status" value="1"/>
</dbReference>
<keyword evidence="5" id="KW-0732">Signal</keyword>
<evidence type="ECO:0000256" key="4">
    <source>
        <dbReference type="ARBA" id="ARBA00023008"/>
    </source>
</evidence>
<feature type="signal peptide" evidence="5">
    <location>
        <begin position="1"/>
        <end position="24"/>
    </location>
</feature>
<reference evidence="8 9" key="1">
    <citation type="submission" date="2018-12" db="EMBL/GenBank/DDBJ databases">
        <title>Bacillus ochoae sp. nov., Paenibacillus whitsoniae sp. nov., Paenibacillus spiritus sp. nov. Isolated from the Mars Exploration Rover during spacecraft assembly.</title>
        <authorList>
            <person name="Seuylemezian A."/>
            <person name="Vaishampayan P."/>
        </authorList>
    </citation>
    <scope>NUCLEOTIDE SEQUENCE [LARGE SCALE GENOMIC DNA]</scope>
    <source>
        <strain evidence="8 9">MER 54</strain>
    </source>
</reference>
<keyword evidence="3" id="KW-0249">Electron transport</keyword>
<keyword evidence="2" id="KW-0479">Metal-binding</keyword>
<evidence type="ECO:0000256" key="3">
    <source>
        <dbReference type="ARBA" id="ARBA00022982"/>
    </source>
</evidence>
<dbReference type="InterPro" id="IPR028871">
    <property type="entry name" value="BlueCu_1_BS"/>
</dbReference>
<dbReference type="PANTHER" id="PTHR36507:SF1">
    <property type="entry name" value="BLL1555 PROTEIN"/>
    <property type="match status" value="1"/>
</dbReference>
<evidence type="ECO:0000256" key="2">
    <source>
        <dbReference type="ARBA" id="ARBA00022723"/>
    </source>
</evidence>
<evidence type="ECO:0000313" key="9">
    <source>
        <dbReference type="Proteomes" id="UP000276128"/>
    </source>
</evidence>
<feature type="domain" description="Blue (type 1) copper" evidence="6">
    <location>
        <begin position="172"/>
        <end position="249"/>
    </location>
</feature>
<dbReference type="InterPro" id="IPR000923">
    <property type="entry name" value="BlueCu_1"/>
</dbReference>
<evidence type="ECO:0000256" key="5">
    <source>
        <dbReference type="SAM" id="SignalP"/>
    </source>
</evidence>
<protein>
    <recommendedName>
        <fullName evidence="10">Copper-binding protein</fullName>
    </recommendedName>
</protein>
<evidence type="ECO:0000259" key="7">
    <source>
        <dbReference type="Pfam" id="PF07833"/>
    </source>
</evidence>
<sequence>MKKHIAAWIIGSSLLAALAVPAAAADHSMPMPMGGSLMASAEQVKSDMTITLNGSPLALDESYLIDDSLFVPYRAFAEGIGAEVGYEASSQTVTVTKGGKTVKLSIGSSAADVDGTQVTMVGPAQLINSTTFVHSRFLAEVFGVTVQYDSATRTVNLVTGSDQSVAKTYYINMQGFAFSDTDITVEAGSTIVFTNKDAVKHNAVADDGSFHTALLGAGESESVTLTQPGVYTYFCEPHKDFMKGKITVK</sequence>
<keyword evidence="1" id="KW-0813">Transport</keyword>
<evidence type="ECO:0000313" key="8">
    <source>
        <dbReference type="EMBL" id="RTE09052.1"/>
    </source>
</evidence>
<organism evidence="8 9">
    <name type="scientific">Paenibacillus whitsoniae</name>
    <dbReference type="NCBI Taxonomy" id="2496558"/>
    <lineage>
        <taxon>Bacteria</taxon>
        <taxon>Bacillati</taxon>
        <taxon>Bacillota</taxon>
        <taxon>Bacilli</taxon>
        <taxon>Bacillales</taxon>
        <taxon>Paenibacillaceae</taxon>
        <taxon>Paenibacillus</taxon>
    </lineage>
</organism>
<evidence type="ECO:0000256" key="1">
    <source>
        <dbReference type="ARBA" id="ARBA00022448"/>
    </source>
</evidence>
<evidence type="ECO:0000259" key="6">
    <source>
        <dbReference type="Pfam" id="PF00127"/>
    </source>
</evidence>
<evidence type="ECO:0008006" key="10">
    <source>
        <dbReference type="Google" id="ProtNLM"/>
    </source>
</evidence>
<proteinExistence type="predicted"/>
<feature type="chain" id="PRO_5019138533" description="Copper-binding protein" evidence="5">
    <location>
        <begin position="25"/>
        <end position="249"/>
    </location>
</feature>
<dbReference type="Gene3D" id="3.30.457.10">
    <property type="entry name" value="Copper amine oxidase-like, N-terminal domain"/>
    <property type="match status" value="1"/>
</dbReference>